<dbReference type="Proteomes" id="UP000000305">
    <property type="component" value="Unassembled WGS sequence"/>
</dbReference>
<gene>
    <name evidence="1" type="ORF">DAPPUDRAFT_276010</name>
</gene>
<dbReference type="AlphaFoldDB" id="E9I5M3"/>
<feature type="non-terminal residue" evidence="1">
    <location>
        <position position="1"/>
    </location>
</feature>
<reference evidence="1 2" key="1">
    <citation type="journal article" date="2011" name="Science">
        <title>The ecoresponsive genome of Daphnia pulex.</title>
        <authorList>
            <person name="Colbourne J.K."/>
            <person name="Pfrender M.E."/>
            <person name="Gilbert D."/>
            <person name="Thomas W.K."/>
            <person name="Tucker A."/>
            <person name="Oakley T.H."/>
            <person name="Tokishita S."/>
            <person name="Aerts A."/>
            <person name="Arnold G.J."/>
            <person name="Basu M.K."/>
            <person name="Bauer D.J."/>
            <person name="Caceres C.E."/>
            <person name="Carmel L."/>
            <person name="Casola C."/>
            <person name="Choi J.H."/>
            <person name="Detter J.C."/>
            <person name="Dong Q."/>
            <person name="Dusheyko S."/>
            <person name="Eads B.D."/>
            <person name="Frohlich T."/>
            <person name="Geiler-Samerotte K.A."/>
            <person name="Gerlach D."/>
            <person name="Hatcher P."/>
            <person name="Jogdeo S."/>
            <person name="Krijgsveld J."/>
            <person name="Kriventseva E.V."/>
            <person name="Kultz D."/>
            <person name="Laforsch C."/>
            <person name="Lindquist E."/>
            <person name="Lopez J."/>
            <person name="Manak J.R."/>
            <person name="Muller J."/>
            <person name="Pangilinan J."/>
            <person name="Patwardhan R.P."/>
            <person name="Pitluck S."/>
            <person name="Pritham E.J."/>
            <person name="Rechtsteiner A."/>
            <person name="Rho M."/>
            <person name="Rogozin I.B."/>
            <person name="Sakarya O."/>
            <person name="Salamov A."/>
            <person name="Schaack S."/>
            <person name="Shapiro H."/>
            <person name="Shiga Y."/>
            <person name="Skalitzky C."/>
            <person name="Smith Z."/>
            <person name="Souvorov A."/>
            <person name="Sung W."/>
            <person name="Tang Z."/>
            <person name="Tsuchiya D."/>
            <person name="Tu H."/>
            <person name="Vos H."/>
            <person name="Wang M."/>
            <person name="Wolf Y.I."/>
            <person name="Yamagata H."/>
            <person name="Yamada T."/>
            <person name="Ye Y."/>
            <person name="Shaw J.R."/>
            <person name="Andrews J."/>
            <person name="Crease T.J."/>
            <person name="Tang H."/>
            <person name="Lucas S.M."/>
            <person name="Robertson H.M."/>
            <person name="Bork P."/>
            <person name="Koonin E.V."/>
            <person name="Zdobnov E.M."/>
            <person name="Grigoriev I.V."/>
            <person name="Lynch M."/>
            <person name="Boore J.L."/>
        </authorList>
    </citation>
    <scope>NUCLEOTIDE SEQUENCE [LARGE SCALE GENOMIC DNA]</scope>
</reference>
<dbReference type="KEGG" id="dpx:DAPPUDRAFT_276010"/>
<proteinExistence type="predicted"/>
<dbReference type="InParanoid" id="E9I5M3"/>
<accession>E9I5M3</accession>
<evidence type="ECO:0000313" key="2">
    <source>
        <dbReference type="Proteomes" id="UP000000305"/>
    </source>
</evidence>
<name>E9I5M3_DAPPU</name>
<keyword evidence="2" id="KW-1185">Reference proteome</keyword>
<dbReference type="EMBL" id="GL735737">
    <property type="protein sequence ID" value="EFX60707.1"/>
    <property type="molecule type" value="Genomic_DNA"/>
</dbReference>
<dbReference type="HOGENOM" id="CLU_2661553_0_0_1"/>
<evidence type="ECO:0000313" key="1">
    <source>
        <dbReference type="EMBL" id="EFX60707.1"/>
    </source>
</evidence>
<organism evidence="1 2">
    <name type="scientific">Daphnia pulex</name>
    <name type="common">Water flea</name>
    <dbReference type="NCBI Taxonomy" id="6669"/>
    <lineage>
        <taxon>Eukaryota</taxon>
        <taxon>Metazoa</taxon>
        <taxon>Ecdysozoa</taxon>
        <taxon>Arthropoda</taxon>
        <taxon>Crustacea</taxon>
        <taxon>Branchiopoda</taxon>
        <taxon>Diplostraca</taxon>
        <taxon>Cladocera</taxon>
        <taxon>Anomopoda</taxon>
        <taxon>Daphniidae</taxon>
        <taxon>Daphnia</taxon>
    </lineage>
</organism>
<protein>
    <submittedName>
        <fullName evidence="1">Uncharacterized protein</fullName>
    </submittedName>
</protein>
<sequence>MADYGVARLENPDFPHCEKELYYLLIIWAPAVSPFTELSSTTPILLHRFYNTDSTTSTLPHRLYYTDSTTPNRGSL</sequence>